<comment type="caution">
    <text evidence="1">The sequence shown here is derived from an EMBL/GenBank/DDBJ whole genome shotgun (WGS) entry which is preliminary data.</text>
</comment>
<proteinExistence type="predicted"/>
<dbReference type="InterPro" id="IPR024541">
    <property type="entry name" value="DUF3881"/>
</dbReference>
<sequence>MHSYLRAIGFSNIKNRIELDQLFDKMKDHNTKKRTIQPNSLEGLAEISAEFADGMGITLRGEYDTKQVFHMEHYFPYVTGQIISTREEISINKRVDTEAYTGMCDDYRLGVSLIFYLQNVIEYLEKKNQNMPMNTPFAINLAALSLEGRVLLPIEKDEIQVRNISAETKYRNNLIAEAKKGNQDAIDSLTIDDIDTYALVSRRAKKEDIYSIVDTCFIPFGSESDNYSIMATILESNLVVNSITKEEIYDLQLVCNDITFRLCINKQDLLGEPLVGRRFKGNIWMQGNIAFSDLAKD</sequence>
<dbReference type="EMBL" id="JAEAGR010000015">
    <property type="protein sequence ID" value="MBH1941956.1"/>
    <property type="molecule type" value="Genomic_DNA"/>
</dbReference>
<name>A0A8J7HA70_9FIRM</name>
<evidence type="ECO:0000313" key="2">
    <source>
        <dbReference type="Proteomes" id="UP000623269"/>
    </source>
</evidence>
<reference evidence="1" key="1">
    <citation type="submission" date="2020-12" db="EMBL/GenBank/DDBJ databases">
        <title>M. sibirica DSM 26468T genome.</title>
        <authorList>
            <person name="Thieme N."/>
            <person name="Rettenmaier R."/>
            <person name="Zverlov V."/>
            <person name="Liebl W."/>
        </authorList>
    </citation>
    <scope>NUCLEOTIDE SEQUENCE</scope>
    <source>
        <strain evidence="1">DSM 26468</strain>
    </source>
</reference>
<protein>
    <submittedName>
        <fullName evidence="1">DUF3881 family protein</fullName>
    </submittedName>
</protein>
<dbReference type="RefSeq" id="WP_197662200.1">
    <property type="nucleotide sequence ID" value="NZ_JAEAGR010000015.1"/>
</dbReference>
<keyword evidence="2" id="KW-1185">Reference proteome</keyword>
<dbReference type="Pfam" id="PF12997">
    <property type="entry name" value="DUF3881"/>
    <property type="match status" value="1"/>
</dbReference>
<accession>A0A8J7HA70</accession>
<dbReference type="Proteomes" id="UP000623269">
    <property type="component" value="Unassembled WGS sequence"/>
</dbReference>
<gene>
    <name evidence="1" type="ORF">I5677_13730</name>
</gene>
<evidence type="ECO:0000313" key="1">
    <source>
        <dbReference type="EMBL" id="MBH1941956.1"/>
    </source>
</evidence>
<organism evidence="1 2">
    <name type="scientific">Mobilitalea sibirica</name>
    <dbReference type="NCBI Taxonomy" id="1462919"/>
    <lineage>
        <taxon>Bacteria</taxon>
        <taxon>Bacillati</taxon>
        <taxon>Bacillota</taxon>
        <taxon>Clostridia</taxon>
        <taxon>Lachnospirales</taxon>
        <taxon>Lachnospiraceae</taxon>
        <taxon>Mobilitalea</taxon>
    </lineage>
</organism>
<dbReference type="AlphaFoldDB" id="A0A8J7HA70"/>